<name>A0A0G0S8H6_9BACT</name>
<dbReference type="SUPFAM" id="SSF56300">
    <property type="entry name" value="Metallo-dependent phosphatases"/>
    <property type="match status" value="1"/>
</dbReference>
<dbReference type="Proteomes" id="UP000034137">
    <property type="component" value="Unassembled WGS sequence"/>
</dbReference>
<accession>A0A0G0S8H6</accession>
<feature type="domain" description="Capsule synthesis protein CapA" evidence="2">
    <location>
        <begin position="69"/>
        <end position="167"/>
    </location>
</feature>
<dbReference type="AlphaFoldDB" id="A0A0G0S8H6"/>
<evidence type="ECO:0000256" key="1">
    <source>
        <dbReference type="ARBA" id="ARBA00005662"/>
    </source>
</evidence>
<evidence type="ECO:0000259" key="2">
    <source>
        <dbReference type="Pfam" id="PF09587"/>
    </source>
</evidence>
<dbReference type="InterPro" id="IPR029052">
    <property type="entry name" value="Metallo-depent_PP-like"/>
</dbReference>
<evidence type="ECO:0000313" key="4">
    <source>
        <dbReference type="Proteomes" id="UP000034137"/>
    </source>
</evidence>
<sequence>MDMKKSKLVIALGLFILTFVVVGFFVFAKNEVNEISEIKSQTVDILAPQKIEESLKHKLATSTETAVSLIAVGDVMLSRTVAKKIKDNKDVNYPFFKMKDYLASADLVFANQETPITPGPIVPSGSMVFHADPGVEKALKNNNFSIVSLANNHTPNYGQKGLLDTFKY</sequence>
<dbReference type="InterPro" id="IPR052169">
    <property type="entry name" value="CW_Biosynth-Accessory"/>
</dbReference>
<proteinExistence type="inferred from homology"/>
<dbReference type="PANTHER" id="PTHR33393:SF12">
    <property type="entry name" value="CAPSULE BIOSYNTHESIS PROTEIN CAPA"/>
    <property type="match status" value="1"/>
</dbReference>
<dbReference type="PANTHER" id="PTHR33393">
    <property type="entry name" value="POLYGLUTAMINE SYNTHESIS ACCESSORY PROTEIN RV0574C-RELATED"/>
    <property type="match status" value="1"/>
</dbReference>
<evidence type="ECO:0000313" key="3">
    <source>
        <dbReference type="EMBL" id="KKR31060.1"/>
    </source>
</evidence>
<dbReference type="EMBL" id="LBXO01000076">
    <property type="protein sequence ID" value="KKR31060.1"/>
    <property type="molecule type" value="Genomic_DNA"/>
</dbReference>
<organism evidence="3 4">
    <name type="scientific">Candidatus Falkowbacteria bacterium GW2011_GWF2_39_8</name>
    <dbReference type="NCBI Taxonomy" id="1618642"/>
    <lineage>
        <taxon>Bacteria</taxon>
        <taxon>Candidatus Falkowiibacteriota</taxon>
    </lineage>
</organism>
<gene>
    <name evidence="3" type="ORF">UT64_C0076G0004</name>
</gene>
<protein>
    <submittedName>
        <fullName evidence="3">Capsule synthesis protein, CapA</fullName>
    </submittedName>
</protein>
<dbReference type="InterPro" id="IPR019079">
    <property type="entry name" value="Capsule_synth_CapA"/>
</dbReference>
<comment type="similarity">
    <text evidence="1">Belongs to the CapA family.</text>
</comment>
<reference evidence="3 4" key="1">
    <citation type="journal article" date="2015" name="Nature">
        <title>rRNA introns, odd ribosomes, and small enigmatic genomes across a large radiation of phyla.</title>
        <authorList>
            <person name="Brown C.T."/>
            <person name="Hug L.A."/>
            <person name="Thomas B.C."/>
            <person name="Sharon I."/>
            <person name="Castelle C.J."/>
            <person name="Singh A."/>
            <person name="Wilkins M.J."/>
            <person name="Williams K.H."/>
            <person name="Banfield J.F."/>
        </authorList>
    </citation>
    <scope>NUCLEOTIDE SEQUENCE [LARGE SCALE GENOMIC DNA]</scope>
</reference>
<comment type="caution">
    <text evidence="3">The sequence shown here is derived from an EMBL/GenBank/DDBJ whole genome shotgun (WGS) entry which is preliminary data.</text>
</comment>
<dbReference type="Pfam" id="PF09587">
    <property type="entry name" value="PGA_cap"/>
    <property type="match status" value="1"/>
</dbReference>